<name>A0A5B7HNY6_PORTR</name>
<evidence type="ECO:0000313" key="2">
    <source>
        <dbReference type="Proteomes" id="UP000324222"/>
    </source>
</evidence>
<reference evidence="1 2" key="1">
    <citation type="submission" date="2019-05" db="EMBL/GenBank/DDBJ databases">
        <title>Another draft genome of Portunus trituberculatus and its Hox gene families provides insights of decapod evolution.</title>
        <authorList>
            <person name="Jeong J.-H."/>
            <person name="Song I."/>
            <person name="Kim S."/>
            <person name="Choi T."/>
            <person name="Kim D."/>
            <person name="Ryu S."/>
            <person name="Kim W."/>
        </authorList>
    </citation>
    <scope>NUCLEOTIDE SEQUENCE [LARGE SCALE GENOMIC DNA]</scope>
    <source>
        <tissue evidence="1">Muscle</tissue>
    </source>
</reference>
<dbReference type="AlphaFoldDB" id="A0A5B7HNY6"/>
<evidence type="ECO:0000313" key="1">
    <source>
        <dbReference type="EMBL" id="MPC74631.1"/>
    </source>
</evidence>
<accession>A0A5B7HNY6</accession>
<proteinExistence type="predicted"/>
<dbReference type="Proteomes" id="UP000324222">
    <property type="component" value="Unassembled WGS sequence"/>
</dbReference>
<dbReference type="EMBL" id="VSRR010039336">
    <property type="protein sequence ID" value="MPC74631.1"/>
    <property type="molecule type" value="Genomic_DNA"/>
</dbReference>
<organism evidence="1 2">
    <name type="scientific">Portunus trituberculatus</name>
    <name type="common">Swimming crab</name>
    <name type="synonym">Neptunus trituberculatus</name>
    <dbReference type="NCBI Taxonomy" id="210409"/>
    <lineage>
        <taxon>Eukaryota</taxon>
        <taxon>Metazoa</taxon>
        <taxon>Ecdysozoa</taxon>
        <taxon>Arthropoda</taxon>
        <taxon>Crustacea</taxon>
        <taxon>Multicrustacea</taxon>
        <taxon>Malacostraca</taxon>
        <taxon>Eumalacostraca</taxon>
        <taxon>Eucarida</taxon>
        <taxon>Decapoda</taxon>
        <taxon>Pleocyemata</taxon>
        <taxon>Brachyura</taxon>
        <taxon>Eubrachyura</taxon>
        <taxon>Portunoidea</taxon>
        <taxon>Portunidae</taxon>
        <taxon>Portuninae</taxon>
        <taxon>Portunus</taxon>
    </lineage>
</organism>
<keyword evidence="2" id="KW-1185">Reference proteome</keyword>
<comment type="caution">
    <text evidence="1">The sequence shown here is derived from an EMBL/GenBank/DDBJ whole genome shotgun (WGS) entry which is preliminary data.</text>
</comment>
<protein>
    <submittedName>
        <fullName evidence="1">Uncharacterized protein</fullName>
    </submittedName>
</protein>
<gene>
    <name evidence="1" type="ORF">E2C01_068999</name>
</gene>
<sequence length="104" mass="11591">MQTDLQATKASPCFPICFSPLTPPYSGPYEVIERKEQAFLPAYLQDDDPPPVRFSKAGHPLLSLLKGAGRGGSIIGVWNWCFPPYLQTTLQAHSRTVWFRAQPS</sequence>